<dbReference type="GO" id="GO:0016226">
    <property type="term" value="P:iron-sulfur cluster assembly"/>
    <property type="evidence" value="ECO:0007669"/>
    <property type="project" value="InterPro"/>
</dbReference>
<dbReference type="SUPFAM" id="SSF117916">
    <property type="entry name" value="Fe-S cluster assembly (FSCA) domain-like"/>
    <property type="match status" value="1"/>
</dbReference>
<dbReference type="PANTHER" id="PTHR11178">
    <property type="entry name" value="IRON-SULFUR CLUSTER SCAFFOLD PROTEIN NFU-RELATED"/>
    <property type="match status" value="1"/>
</dbReference>
<gene>
    <name evidence="2" type="ORF">UY72_C0068G0006</name>
</gene>
<dbReference type="Gene3D" id="3.30.300.130">
    <property type="entry name" value="Fe-S cluster assembly (FSCA)"/>
    <property type="match status" value="1"/>
</dbReference>
<dbReference type="GO" id="GO:0005506">
    <property type="term" value="F:iron ion binding"/>
    <property type="evidence" value="ECO:0007669"/>
    <property type="project" value="InterPro"/>
</dbReference>
<dbReference type="EMBL" id="LCRD01000068">
    <property type="protein sequence ID" value="KKW28567.1"/>
    <property type="molecule type" value="Genomic_DNA"/>
</dbReference>
<dbReference type="InterPro" id="IPR034904">
    <property type="entry name" value="FSCA_dom_sf"/>
</dbReference>
<dbReference type="GO" id="GO:0051536">
    <property type="term" value="F:iron-sulfur cluster binding"/>
    <property type="evidence" value="ECO:0007669"/>
    <property type="project" value="InterPro"/>
</dbReference>
<comment type="caution">
    <text evidence="2">The sequence shown here is derived from an EMBL/GenBank/DDBJ whole genome shotgun (WGS) entry which is preliminary data.</text>
</comment>
<proteinExistence type="predicted"/>
<evidence type="ECO:0000313" key="3">
    <source>
        <dbReference type="Proteomes" id="UP000034846"/>
    </source>
</evidence>
<dbReference type="InterPro" id="IPR001075">
    <property type="entry name" value="NIF_FeS_clus_asmbl_NifU_C"/>
</dbReference>
<dbReference type="AlphaFoldDB" id="A0A0G1ZKJ2"/>
<accession>A0A0G1ZKJ2</accession>
<organism evidence="2 3">
    <name type="scientific">Candidatus Uhrbacteria bacterium GW2011_GWD2_52_7</name>
    <dbReference type="NCBI Taxonomy" id="1618989"/>
    <lineage>
        <taxon>Bacteria</taxon>
        <taxon>Candidatus Uhriibacteriota</taxon>
    </lineage>
</organism>
<evidence type="ECO:0000259" key="1">
    <source>
        <dbReference type="Pfam" id="PF01106"/>
    </source>
</evidence>
<dbReference type="Pfam" id="PF01106">
    <property type="entry name" value="NifU"/>
    <property type="match status" value="1"/>
</dbReference>
<evidence type="ECO:0000313" key="2">
    <source>
        <dbReference type="EMBL" id="KKW28567.1"/>
    </source>
</evidence>
<name>A0A0G1ZKJ2_9BACT</name>
<sequence length="76" mass="8039">MHMRQAVEDVLEQVRQSLRLHAGGIDLVDVDEAAGRVTVRLTGACSGCSLAAVTLKQGVEVALCERVPGVKEIIAV</sequence>
<protein>
    <submittedName>
        <fullName evidence="2">Nitrogen-fixing NifU domain-containing protein</fullName>
    </submittedName>
</protein>
<reference evidence="2 3" key="1">
    <citation type="journal article" date="2015" name="Nature">
        <title>rRNA introns, odd ribosomes, and small enigmatic genomes across a large radiation of phyla.</title>
        <authorList>
            <person name="Brown C.T."/>
            <person name="Hug L.A."/>
            <person name="Thomas B.C."/>
            <person name="Sharon I."/>
            <person name="Castelle C.J."/>
            <person name="Singh A."/>
            <person name="Wilkins M.J."/>
            <person name="Williams K.H."/>
            <person name="Banfield J.F."/>
        </authorList>
    </citation>
    <scope>NUCLEOTIDE SEQUENCE [LARGE SCALE GENOMIC DNA]</scope>
</reference>
<dbReference type="Proteomes" id="UP000034846">
    <property type="component" value="Unassembled WGS sequence"/>
</dbReference>
<feature type="domain" description="NIF system FeS cluster assembly NifU C-terminal" evidence="1">
    <location>
        <begin position="7"/>
        <end position="73"/>
    </location>
</feature>